<name>U2QM35_9BACT</name>
<keyword evidence="7" id="KW-0653">Protein transport</keyword>
<dbReference type="RefSeq" id="WP_021588986.1">
    <property type="nucleotide sequence ID" value="NZ_AWEY01000008.1"/>
</dbReference>
<dbReference type="Proteomes" id="UP000016648">
    <property type="component" value="Unassembled WGS sequence"/>
</dbReference>
<comment type="similarity">
    <text evidence="2 7">Belongs to the ExbD/TolR family.</text>
</comment>
<keyword evidence="7" id="KW-0813">Transport</keyword>
<protein>
    <submittedName>
        <fullName evidence="8">Transport energizing protein, ExbD/TolR family</fullName>
    </submittedName>
</protein>
<keyword evidence="9" id="KW-1185">Reference proteome</keyword>
<comment type="subcellular location">
    <subcellularLocation>
        <location evidence="1">Cell membrane</location>
        <topology evidence="1">Single-pass membrane protein</topology>
    </subcellularLocation>
    <subcellularLocation>
        <location evidence="7">Cell membrane</location>
        <topology evidence="7">Single-pass type II membrane protein</topology>
    </subcellularLocation>
</comment>
<dbReference type="PANTHER" id="PTHR30558:SF3">
    <property type="entry name" value="BIOPOLYMER TRANSPORT PROTEIN EXBD-RELATED"/>
    <property type="match status" value="1"/>
</dbReference>
<dbReference type="Pfam" id="PF02472">
    <property type="entry name" value="ExbD"/>
    <property type="match status" value="1"/>
</dbReference>
<dbReference type="GO" id="GO:0005886">
    <property type="term" value="C:plasma membrane"/>
    <property type="evidence" value="ECO:0007669"/>
    <property type="project" value="UniProtKB-SubCell"/>
</dbReference>
<sequence length="178" mass="20140">MKRMFRRRIRQVPGLNTTSTADISFMLLIFFLVASSMDVDKGIARQLPPADTKPEQKEAEVDRQDLLLLTITADNRLLADGEPLSPGQAGGRIERFIEERGAAHLIQVDADPAAAYDVYFQLQNTLAIAYRHWRDAMSRRKFGRGYGRLTPVERDRIRELCPQRISETYHAAAKGGPQ</sequence>
<dbReference type="GO" id="GO:0015031">
    <property type="term" value="P:protein transport"/>
    <property type="evidence" value="ECO:0007669"/>
    <property type="project" value="UniProtKB-KW"/>
</dbReference>
<evidence type="ECO:0000313" key="9">
    <source>
        <dbReference type="Proteomes" id="UP000016648"/>
    </source>
</evidence>
<dbReference type="PANTHER" id="PTHR30558">
    <property type="entry name" value="EXBD MEMBRANE COMPONENT OF PMF-DRIVEN MACROMOLECULE IMPORT SYSTEM"/>
    <property type="match status" value="1"/>
</dbReference>
<accession>U2QM35</accession>
<dbReference type="GO" id="GO:0022857">
    <property type="term" value="F:transmembrane transporter activity"/>
    <property type="evidence" value="ECO:0007669"/>
    <property type="project" value="InterPro"/>
</dbReference>
<dbReference type="AlphaFoldDB" id="U2QM35"/>
<keyword evidence="4 7" id="KW-0812">Transmembrane</keyword>
<keyword evidence="3" id="KW-1003">Cell membrane</keyword>
<proteinExistence type="inferred from homology"/>
<keyword evidence="6" id="KW-0472">Membrane</keyword>
<reference evidence="8 9" key="1">
    <citation type="submission" date="2013-08" db="EMBL/GenBank/DDBJ databases">
        <authorList>
            <person name="Durkin A.S."/>
            <person name="Haft D.R."/>
            <person name="McCorrison J."/>
            <person name="Torralba M."/>
            <person name="Gillis M."/>
            <person name="Haft D.H."/>
            <person name="Methe B."/>
            <person name="Sutton G."/>
            <person name="Nelson K.E."/>
        </authorList>
    </citation>
    <scope>NUCLEOTIDE SEQUENCE [LARGE SCALE GENOMIC DNA]</scope>
    <source>
        <strain evidence="8 9">F0067</strain>
    </source>
</reference>
<comment type="caution">
    <text evidence="8">The sequence shown here is derived from an EMBL/GenBank/DDBJ whole genome shotgun (WGS) entry which is preliminary data.</text>
</comment>
<evidence type="ECO:0000256" key="1">
    <source>
        <dbReference type="ARBA" id="ARBA00004162"/>
    </source>
</evidence>
<dbReference type="PATRIC" id="fig|1115809.3.peg.579"/>
<evidence type="ECO:0000313" key="8">
    <source>
        <dbReference type="EMBL" id="ERK39857.1"/>
    </source>
</evidence>
<gene>
    <name evidence="8" type="ORF">HMPREF9135_0108</name>
</gene>
<evidence type="ECO:0000256" key="2">
    <source>
        <dbReference type="ARBA" id="ARBA00005811"/>
    </source>
</evidence>
<evidence type="ECO:0000256" key="6">
    <source>
        <dbReference type="ARBA" id="ARBA00023136"/>
    </source>
</evidence>
<evidence type="ECO:0000256" key="3">
    <source>
        <dbReference type="ARBA" id="ARBA00022475"/>
    </source>
</evidence>
<evidence type="ECO:0000256" key="7">
    <source>
        <dbReference type="RuleBase" id="RU003879"/>
    </source>
</evidence>
<keyword evidence="5" id="KW-1133">Transmembrane helix</keyword>
<dbReference type="EMBL" id="AWEY01000008">
    <property type="protein sequence ID" value="ERK39857.1"/>
    <property type="molecule type" value="Genomic_DNA"/>
</dbReference>
<evidence type="ECO:0000256" key="4">
    <source>
        <dbReference type="ARBA" id="ARBA00022692"/>
    </source>
</evidence>
<organism evidence="8 9">
    <name type="scientific">Segatella baroniae F0067</name>
    <dbReference type="NCBI Taxonomy" id="1115809"/>
    <lineage>
        <taxon>Bacteria</taxon>
        <taxon>Pseudomonadati</taxon>
        <taxon>Bacteroidota</taxon>
        <taxon>Bacteroidia</taxon>
        <taxon>Bacteroidales</taxon>
        <taxon>Prevotellaceae</taxon>
        <taxon>Segatella</taxon>
    </lineage>
</organism>
<evidence type="ECO:0000256" key="5">
    <source>
        <dbReference type="ARBA" id="ARBA00022989"/>
    </source>
</evidence>
<dbReference type="InterPro" id="IPR003400">
    <property type="entry name" value="ExbD"/>
</dbReference>